<feature type="region of interest" description="Disordered" evidence="1">
    <location>
        <begin position="166"/>
        <end position="210"/>
    </location>
</feature>
<gene>
    <name evidence="2" type="ORF">PM001_LOCUS27258</name>
</gene>
<organism evidence="2 3">
    <name type="scientific">Peronospora matthiolae</name>
    <dbReference type="NCBI Taxonomy" id="2874970"/>
    <lineage>
        <taxon>Eukaryota</taxon>
        <taxon>Sar</taxon>
        <taxon>Stramenopiles</taxon>
        <taxon>Oomycota</taxon>
        <taxon>Peronosporomycetes</taxon>
        <taxon>Peronosporales</taxon>
        <taxon>Peronosporaceae</taxon>
        <taxon>Peronospora</taxon>
    </lineage>
</organism>
<proteinExistence type="predicted"/>
<dbReference type="AlphaFoldDB" id="A0AAV1V7X0"/>
<evidence type="ECO:0000313" key="2">
    <source>
        <dbReference type="EMBL" id="CAK7942108.1"/>
    </source>
</evidence>
<dbReference type="EMBL" id="CAKLBY020000267">
    <property type="protein sequence ID" value="CAK7942108.1"/>
    <property type="molecule type" value="Genomic_DNA"/>
</dbReference>
<reference evidence="2" key="1">
    <citation type="submission" date="2024-01" db="EMBL/GenBank/DDBJ databases">
        <authorList>
            <person name="Webb A."/>
        </authorList>
    </citation>
    <scope>NUCLEOTIDE SEQUENCE</scope>
    <source>
        <strain evidence="2">Pm1</strain>
    </source>
</reference>
<sequence>MCLSSSTYCVPTVSYSEAWQKKELEDILMERYPFTPWLKRSLNPFLLAHSERRPGAMQPLDLPPGGGDDPGGASTLPEEPTVPRPGTVCASTDSDESRMTQPVEAARPGASISALPPLPGAIQEDSQGPTADDDHPMLGDEGMPIGCLSTAGPLESAFPLQREPSASAVKGVNSQDGSDRSNGTAPPAAPEPDPTDGQSPSPPPRQAPIRQVSSEAMFSALVGDMKESPNVGHVEAWIQTIRQLFAEAYATVPVLSEELPADRKRFPTLSEAEASSLLGFFEQAFVNTTGRFEE</sequence>
<dbReference type="Proteomes" id="UP001162060">
    <property type="component" value="Unassembled WGS sequence"/>
</dbReference>
<feature type="compositionally biased region" description="Polar residues" evidence="1">
    <location>
        <begin position="172"/>
        <end position="183"/>
    </location>
</feature>
<evidence type="ECO:0000313" key="3">
    <source>
        <dbReference type="Proteomes" id="UP001162060"/>
    </source>
</evidence>
<feature type="region of interest" description="Disordered" evidence="1">
    <location>
        <begin position="55"/>
        <end position="151"/>
    </location>
</feature>
<evidence type="ECO:0000256" key="1">
    <source>
        <dbReference type="SAM" id="MobiDB-lite"/>
    </source>
</evidence>
<protein>
    <submittedName>
        <fullName evidence="2">Uncharacterized protein</fullName>
    </submittedName>
</protein>
<comment type="caution">
    <text evidence="2">The sequence shown here is derived from an EMBL/GenBank/DDBJ whole genome shotgun (WGS) entry which is preliminary data.</text>
</comment>
<accession>A0AAV1V7X0</accession>
<name>A0AAV1V7X0_9STRA</name>